<keyword evidence="2" id="KW-1185">Reference proteome</keyword>
<reference evidence="1 2" key="1">
    <citation type="submission" date="2018-03" db="EMBL/GenBank/DDBJ databases">
        <title>Genomic Encyclopedia of Archaeal and Bacterial Type Strains, Phase II (KMG-II): from individual species to whole genera.</title>
        <authorList>
            <person name="Goeker M."/>
        </authorList>
    </citation>
    <scope>NUCLEOTIDE SEQUENCE [LARGE SCALE GENOMIC DNA]</scope>
    <source>
        <strain evidence="1 2">DSM 29057</strain>
    </source>
</reference>
<organism evidence="1 2">
    <name type="scientific">Dyadobacter jiangsuensis</name>
    <dbReference type="NCBI Taxonomy" id="1591085"/>
    <lineage>
        <taxon>Bacteria</taxon>
        <taxon>Pseudomonadati</taxon>
        <taxon>Bacteroidota</taxon>
        <taxon>Cytophagia</taxon>
        <taxon>Cytophagales</taxon>
        <taxon>Spirosomataceae</taxon>
        <taxon>Dyadobacter</taxon>
    </lineage>
</organism>
<evidence type="ECO:0000313" key="2">
    <source>
        <dbReference type="Proteomes" id="UP000241964"/>
    </source>
</evidence>
<proteinExistence type="predicted"/>
<accession>A0A2P8FPF5</accession>
<protein>
    <submittedName>
        <fullName evidence="1">Uncharacterized protein</fullName>
    </submittedName>
</protein>
<dbReference type="EMBL" id="PYAS01000016">
    <property type="protein sequence ID" value="PSL23579.1"/>
    <property type="molecule type" value="Genomic_DNA"/>
</dbReference>
<name>A0A2P8FPF5_9BACT</name>
<dbReference type="AlphaFoldDB" id="A0A2P8FPF5"/>
<gene>
    <name evidence="1" type="ORF">CLV60_116135</name>
</gene>
<evidence type="ECO:0000313" key="1">
    <source>
        <dbReference type="EMBL" id="PSL23579.1"/>
    </source>
</evidence>
<dbReference type="Proteomes" id="UP000241964">
    <property type="component" value="Unassembled WGS sequence"/>
</dbReference>
<sequence length="77" mass="8806">MQHTFQLNASNLTLGFIYMIKNLFGDKEIRIVVEDIHPADLSRAELYKSTLELIDLFKDAKIDPDINISDIANEVNL</sequence>
<comment type="caution">
    <text evidence="1">The sequence shown here is derived from an EMBL/GenBank/DDBJ whole genome shotgun (WGS) entry which is preliminary data.</text>
</comment>
<dbReference type="OrthoDB" id="964265at2"/>
<dbReference type="RefSeq" id="WP_106598698.1">
    <property type="nucleotide sequence ID" value="NZ_PYAS01000016.1"/>
</dbReference>